<evidence type="ECO:0000256" key="3">
    <source>
        <dbReference type="ARBA" id="ARBA00022676"/>
    </source>
</evidence>
<keyword evidence="4 10" id="KW-0808">Transferase</keyword>
<feature type="transmembrane region" description="Helical" evidence="8">
    <location>
        <begin position="242"/>
        <end position="261"/>
    </location>
</feature>
<dbReference type="PANTHER" id="PTHR33908">
    <property type="entry name" value="MANNOSYLTRANSFERASE YKCB-RELATED"/>
    <property type="match status" value="1"/>
</dbReference>
<evidence type="ECO:0000256" key="7">
    <source>
        <dbReference type="ARBA" id="ARBA00023136"/>
    </source>
</evidence>
<sequence length="547" mass="62442">MPNLELKTKTPTWLKIAVVVLIGISIFCRWVSLDKKIYCCDENWTSVAISGHTLVELQKELSEHEGIIPINNFQKYQHISPEKHVSDTVNYLITSDPQHPPLYYIMVRLWAQIFGDSPTGIRSLSAIISLLIFPGVFWICLELFESGIVAWIAMALIAVSPLQLYFAQEARQYALWMVEILISSTALLRSIRKENTLSWVLYSLTLILGLYTHLLTGLMIISHGIYVIIQQQFRLTKTLINYIIYTIIALLIFLPWLIVFINHLDTGVSLTSGYGVRYTDSPLELIAVFLVRVTRTFFDLGLAKPLGFFSYFSDEGALYYTLISLIFGLFLISYLIFCFCKDIKNETYLFLFCLGGFPSILLILYDIILGGSRSIQVRYELPLYICLEIAIAYILSFAFPILQEKTWRRKIAQLMMVLLIFSGLVSDVKFFQSQNSWTQSGSTFIMETIQAINEADSPLLVINNAAVHLGGILALTHYSPGISLLTNKDVEPLVIPENYNQIFFVDNNSHLFRKLKDNQNYCMKTIQKITTNHSVTVGGLWRFEKKV</sequence>
<dbReference type="GO" id="GO:0005886">
    <property type="term" value="C:plasma membrane"/>
    <property type="evidence" value="ECO:0007669"/>
    <property type="project" value="UniProtKB-SubCell"/>
</dbReference>
<dbReference type="KEGG" id="ccur:IAR63_16565"/>
<gene>
    <name evidence="10" type="ORF">IAR63_16565</name>
</gene>
<comment type="subcellular location">
    <subcellularLocation>
        <location evidence="1">Cell membrane</location>
        <topology evidence="1">Multi-pass membrane protein</topology>
    </subcellularLocation>
</comment>
<evidence type="ECO:0000256" key="6">
    <source>
        <dbReference type="ARBA" id="ARBA00022989"/>
    </source>
</evidence>
<keyword evidence="5 8" id="KW-0812">Transmembrane</keyword>
<feature type="transmembrane region" description="Helical" evidence="8">
    <location>
        <begin position="349"/>
        <end position="369"/>
    </location>
</feature>
<evidence type="ECO:0000313" key="11">
    <source>
        <dbReference type="Proteomes" id="UP000516013"/>
    </source>
</evidence>
<proteinExistence type="predicted"/>
<name>A0A7H0F043_9CYAN</name>
<dbReference type="EMBL" id="CP060822">
    <property type="protein sequence ID" value="QNP29409.1"/>
    <property type="molecule type" value="Genomic_DNA"/>
</dbReference>
<protein>
    <submittedName>
        <fullName evidence="10">Glycosyltransferase family 39 protein</fullName>
    </submittedName>
</protein>
<evidence type="ECO:0000256" key="4">
    <source>
        <dbReference type="ARBA" id="ARBA00022679"/>
    </source>
</evidence>
<reference evidence="10 11" key="1">
    <citation type="submission" date="2020-08" db="EMBL/GenBank/DDBJ databases">
        <title>Complete genome sequence of Raphidiopsis curvispora isolated from drinking water reservoir in South Korea.</title>
        <authorList>
            <person name="Jeong J."/>
        </authorList>
    </citation>
    <scope>NUCLEOTIDE SEQUENCE [LARGE SCALE GENOMIC DNA]</scope>
    <source>
        <strain evidence="10 11">GIHE-G1</strain>
    </source>
</reference>
<organism evidence="10 11">
    <name type="scientific">Cylindrospermopsis curvispora GIHE-G1</name>
    <dbReference type="NCBI Taxonomy" id="2666332"/>
    <lineage>
        <taxon>Bacteria</taxon>
        <taxon>Bacillati</taxon>
        <taxon>Cyanobacteriota</taxon>
        <taxon>Cyanophyceae</taxon>
        <taxon>Nostocales</taxon>
        <taxon>Aphanizomenonaceae</taxon>
        <taxon>Cylindrospermopsis</taxon>
    </lineage>
</organism>
<evidence type="ECO:0000256" key="8">
    <source>
        <dbReference type="SAM" id="Phobius"/>
    </source>
</evidence>
<feature type="transmembrane region" description="Helical" evidence="8">
    <location>
        <begin position="381"/>
        <end position="402"/>
    </location>
</feature>
<keyword evidence="2" id="KW-1003">Cell membrane</keyword>
<evidence type="ECO:0000313" key="10">
    <source>
        <dbReference type="EMBL" id="QNP29409.1"/>
    </source>
</evidence>
<feature type="transmembrane region" description="Helical" evidence="8">
    <location>
        <begin position="197"/>
        <end position="221"/>
    </location>
</feature>
<dbReference type="InterPro" id="IPR050297">
    <property type="entry name" value="LipidA_mod_glycosyltrf_83"/>
</dbReference>
<dbReference type="GO" id="GO:0009103">
    <property type="term" value="P:lipopolysaccharide biosynthetic process"/>
    <property type="evidence" value="ECO:0007669"/>
    <property type="project" value="UniProtKB-ARBA"/>
</dbReference>
<keyword evidence="6 8" id="KW-1133">Transmembrane helix</keyword>
<dbReference type="InterPro" id="IPR038731">
    <property type="entry name" value="RgtA/B/C-like"/>
</dbReference>
<evidence type="ECO:0000256" key="2">
    <source>
        <dbReference type="ARBA" id="ARBA00022475"/>
    </source>
</evidence>
<feature type="transmembrane region" description="Helical" evidence="8">
    <location>
        <begin position="124"/>
        <end position="141"/>
    </location>
</feature>
<dbReference type="GO" id="GO:0016763">
    <property type="term" value="F:pentosyltransferase activity"/>
    <property type="evidence" value="ECO:0007669"/>
    <property type="project" value="TreeGrafter"/>
</dbReference>
<dbReference type="Pfam" id="PF13231">
    <property type="entry name" value="PMT_2"/>
    <property type="match status" value="1"/>
</dbReference>
<dbReference type="AlphaFoldDB" id="A0A7H0F043"/>
<keyword evidence="11" id="KW-1185">Reference proteome</keyword>
<dbReference type="RefSeq" id="WP_187706028.1">
    <property type="nucleotide sequence ID" value="NZ_CP060822.1"/>
</dbReference>
<dbReference type="Proteomes" id="UP000516013">
    <property type="component" value="Chromosome"/>
</dbReference>
<keyword evidence="7 8" id="KW-0472">Membrane</keyword>
<feature type="transmembrane region" description="Helical" evidence="8">
    <location>
        <begin position="147"/>
        <end position="166"/>
    </location>
</feature>
<accession>A0A7H0F043</accession>
<keyword evidence="3" id="KW-0328">Glycosyltransferase</keyword>
<feature type="domain" description="Glycosyltransferase RgtA/B/C/D-like" evidence="9">
    <location>
        <begin position="98"/>
        <end position="258"/>
    </location>
</feature>
<evidence type="ECO:0000256" key="5">
    <source>
        <dbReference type="ARBA" id="ARBA00022692"/>
    </source>
</evidence>
<feature type="transmembrane region" description="Helical" evidence="8">
    <location>
        <begin position="317"/>
        <end position="337"/>
    </location>
</feature>
<feature type="transmembrane region" description="Helical" evidence="8">
    <location>
        <begin position="12"/>
        <end position="31"/>
    </location>
</feature>
<dbReference type="PANTHER" id="PTHR33908:SF11">
    <property type="entry name" value="MEMBRANE PROTEIN"/>
    <property type="match status" value="1"/>
</dbReference>
<evidence type="ECO:0000256" key="1">
    <source>
        <dbReference type="ARBA" id="ARBA00004651"/>
    </source>
</evidence>
<evidence type="ECO:0000259" key="9">
    <source>
        <dbReference type="Pfam" id="PF13231"/>
    </source>
</evidence>